<sequence length="230" mass="24631">MTEGFQNTPQRTIAIIGGTGKEGKGLAYRWARFGHQVIIGSRQEAKAQAAASDINQLLGSKGRPVIGMSNEQAAERAEIVVLTVPYAAHRDMCEFIKPYVQGKIVIDVTVPLVPPKVTKVQMPPDGSATMEAQRILGENVQVVAAFQNISYEHLLHDEPVECDVLVCGGNKEARNVVLDLVKEAGLVGWDAGPSENAVVVEGLTSILIGLNKQFGVQSAGIRITGVPRPD</sequence>
<comment type="caution">
    <text evidence="3">The sequence shown here is derived from an EMBL/GenBank/DDBJ whole genome shotgun (WGS) entry which is preliminary data.</text>
</comment>
<reference evidence="3 4" key="1">
    <citation type="submission" date="2023-07" db="EMBL/GenBank/DDBJ databases">
        <title>Novel species of Thermanaerothrix with wide hydrolytic capabilities.</title>
        <authorList>
            <person name="Zayulina K.S."/>
            <person name="Podosokorskaya O.A."/>
            <person name="Elcheninov A.G."/>
        </authorList>
    </citation>
    <scope>NUCLEOTIDE SEQUENCE [LARGE SCALE GENOMIC DNA]</scope>
    <source>
        <strain evidence="3 4">4228-RoL</strain>
    </source>
</reference>
<dbReference type="InterPro" id="IPR051267">
    <property type="entry name" value="STEAP_metalloreductase"/>
</dbReference>
<gene>
    <name evidence="3" type="primary">npdG</name>
    <name evidence="3" type="ORF">QYE77_02300</name>
</gene>
<feature type="domain" description="Pyrroline-5-carboxylate reductase catalytic N-terminal" evidence="2">
    <location>
        <begin position="12"/>
        <end position="111"/>
    </location>
</feature>
<dbReference type="EMBL" id="JAUHMF010000001">
    <property type="protein sequence ID" value="MDT8897081.1"/>
    <property type="molecule type" value="Genomic_DNA"/>
</dbReference>
<proteinExistence type="predicted"/>
<keyword evidence="4" id="KW-1185">Reference proteome</keyword>
<dbReference type="NCBIfam" id="TIGR01915">
    <property type="entry name" value="npdG"/>
    <property type="match status" value="1"/>
</dbReference>
<evidence type="ECO:0000313" key="4">
    <source>
        <dbReference type="Proteomes" id="UP001254165"/>
    </source>
</evidence>
<dbReference type="RefSeq" id="WP_315623731.1">
    <property type="nucleotide sequence ID" value="NZ_JAUHMF010000001.1"/>
</dbReference>
<dbReference type="PANTHER" id="PTHR14239:SF0">
    <property type="entry name" value="F420-DEPENDENT NADP REDUCTASE"/>
    <property type="match status" value="1"/>
</dbReference>
<dbReference type="PANTHER" id="PTHR14239">
    <property type="entry name" value="DUDULIN-RELATED"/>
    <property type="match status" value="1"/>
</dbReference>
<accession>A0ABU3NMM3</accession>
<dbReference type="SUPFAM" id="SSF51735">
    <property type="entry name" value="NAD(P)-binding Rossmann-fold domains"/>
    <property type="match status" value="1"/>
</dbReference>
<dbReference type="Proteomes" id="UP001254165">
    <property type="component" value="Unassembled WGS sequence"/>
</dbReference>
<name>A0ABU3NMM3_9CHLR</name>
<evidence type="ECO:0000259" key="2">
    <source>
        <dbReference type="Pfam" id="PF03807"/>
    </source>
</evidence>
<evidence type="ECO:0000256" key="1">
    <source>
        <dbReference type="ARBA" id="ARBA00023002"/>
    </source>
</evidence>
<dbReference type="InterPro" id="IPR028939">
    <property type="entry name" value="P5C_Rdtase_cat_N"/>
</dbReference>
<protein>
    <submittedName>
        <fullName evidence="3">NADPH-dependent F420 reductase</fullName>
    </submittedName>
</protein>
<keyword evidence="1" id="KW-0560">Oxidoreductase</keyword>
<dbReference type="InterPro" id="IPR010185">
    <property type="entry name" value="NpdG"/>
</dbReference>
<evidence type="ECO:0000313" key="3">
    <source>
        <dbReference type="EMBL" id="MDT8897081.1"/>
    </source>
</evidence>
<dbReference type="Gene3D" id="3.40.50.720">
    <property type="entry name" value="NAD(P)-binding Rossmann-like Domain"/>
    <property type="match status" value="1"/>
</dbReference>
<dbReference type="Pfam" id="PF03807">
    <property type="entry name" value="F420_oxidored"/>
    <property type="match status" value="1"/>
</dbReference>
<organism evidence="3 4">
    <name type="scientific">Thermanaerothrix solaris</name>
    <dbReference type="NCBI Taxonomy" id="3058434"/>
    <lineage>
        <taxon>Bacteria</taxon>
        <taxon>Bacillati</taxon>
        <taxon>Chloroflexota</taxon>
        <taxon>Anaerolineae</taxon>
        <taxon>Anaerolineales</taxon>
        <taxon>Anaerolineaceae</taxon>
        <taxon>Thermanaerothrix</taxon>
    </lineage>
</organism>
<dbReference type="InterPro" id="IPR036291">
    <property type="entry name" value="NAD(P)-bd_dom_sf"/>
</dbReference>